<proteinExistence type="inferred from homology"/>
<keyword evidence="3 6" id="KW-0812">Transmembrane</keyword>
<comment type="subcellular location">
    <subcellularLocation>
        <location evidence="1">Membrane</location>
        <topology evidence="1">Multi-pass membrane protein</topology>
    </subcellularLocation>
</comment>
<evidence type="ECO:0000256" key="3">
    <source>
        <dbReference type="ARBA" id="ARBA00022692"/>
    </source>
</evidence>
<keyword evidence="4 6" id="KW-1133">Transmembrane helix</keyword>
<dbReference type="InterPro" id="IPR012506">
    <property type="entry name" value="TMEM86B-like"/>
</dbReference>
<organism evidence="7 8">
    <name type="scientific">Aeromicrobium panaciterrae</name>
    <dbReference type="NCBI Taxonomy" id="363861"/>
    <lineage>
        <taxon>Bacteria</taxon>
        <taxon>Bacillati</taxon>
        <taxon>Actinomycetota</taxon>
        <taxon>Actinomycetes</taxon>
        <taxon>Propionibacteriales</taxon>
        <taxon>Nocardioidaceae</taxon>
        <taxon>Aeromicrobium</taxon>
    </lineage>
</organism>
<name>A0ABU1UL26_9ACTN</name>
<dbReference type="PANTHER" id="PTHR31885">
    <property type="entry name" value="GH04784P"/>
    <property type="match status" value="1"/>
</dbReference>
<dbReference type="Pfam" id="PF07947">
    <property type="entry name" value="YhhN"/>
    <property type="match status" value="1"/>
</dbReference>
<feature type="transmembrane region" description="Helical" evidence="6">
    <location>
        <begin position="130"/>
        <end position="147"/>
    </location>
</feature>
<evidence type="ECO:0000256" key="1">
    <source>
        <dbReference type="ARBA" id="ARBA00004141"/>
    </source>
</evidence>
<evidence type="ECO:0000256" key="2">
    <source>
        <dbReference type="ARBA" id="ARBA00007375"/>
    </source>
</evidence>
<gene>
    <name evidence="7" type="ORF">J2X11_000732</name>
</gene>
<protein>
    <submittedName>
        <fullName evidence="7">Membrane protein YhhN</fullName>
    </submittedName>
</protein>
<sequence length="235" mass="25144">MTALKSPWIIAFGVMTVVHLVLNGAEADPWDSISKCVLAPLLVAWVIEQKGPRLLAAALVFCFFGDLFLEFEDLFIVGMAAFALGHICFIRFFISRGAMGQLKRKPWILAIYTVAGIAMIAYAWSGLEDGLKPVVPIYAALLVGTAATSMATDVRAGIGGLLFLLSDGIILLGEADRIDKDAVASGLAIMALYIASIFFLTSGVLNREKATIAAGPGFDPTIRTDCWPVFPDAKS</sequence>
<feature type="transmembrane region" description="Helical" evidence="6">
    <location>
        <begin position="7"/>
        <end position="24"/>
    </location>
</feature>
<feature type="transmembrane region" description="Helical" evidence="6">
    <location>
        <begin position="154"/>
        <end position="172"/>
    </location>
</feature>
<dbReference type="PANTHER" id="PTHR31885:SF6">
    <property type="entry name" value="GH04784P"/>
    <property type="match status" value="1"/>
</dbReference>
<evidence type="ECO:0000313" key="7">
    <source>
        <dbReference type="EMBL" id="MDR7085893.1"/>
    </source>
</evidence>
<evidence type="ECO:0000256" key="5">
    <source>
        <dbReference type="ARBA" id="ARBA00023136"/>
    </source>
</evidence>
<feature type="transmembrane region" description="Helical" evidence="6">
    <location>
        <begin position="106"/>
        <end position="124"/>
    </location>
</feature>
<reference evidence="7 8" key="1">
    <citation type="submission" date="2023-07" db="EMBL/GenBank/DDBJ databases">
        <title>Sorghum-associated microbial communities from plants grown in Nebraska, USA.</title>
        <authorList>
            <person name="Schachtman D."/>
        </authorList>
    </citation>
    <scope>NUCLEOTIDE SEQUENCE [LARGE SCALE GENOMIC DNA]</scope>
    <source>
        <strain evidence="7 8">BE248</strain>
    </source>
</reference>
<accession>A0ABU1UL26</accession>
<keyword evidence="8" id="KW-1185">Reference proteome</keyword>
<dbReference type="RefSeq" id="WP_309966895.1">
    <property type="nucleotide sequence ID" value="NZ_JAVDWH010000001.1"/>
</dbReference>
<feature type="transmembrane region" description="Helical" evidence="6">
    <location>
        <begin position="184"/>
        <end position="205"/>
    </location>
</feature>
<evidence type="ECO:0000313" key="8">
    <source>
        <dbReference type="Proteomes" id="UP001257739"/>
    </source>
</evidence>
<dbReference type="Proteomes" id="UP001257739">
    <property type="component" value="Unassembled WGS sequence"/>
</dbReference>
<comment type="similarity">
    <text evidence="2">Belongs to the TMEM86 family.</text>
</comment>
<evidence type="ECO:0000256" key="6">
    <source>
        <dbReference type="SAM" id="Phobius"/>
    </source>
</evidence>
<keyword evidence="5 6" id="KW-0472">Membrane</keyword>
<evidence type="ECO:0000256" key="4">
    <source>
        <dbReference type="ARBA" id="ARBA00022989"/>
    </source>
</evidence>
<feature type="transmembrane region" description="Helical" evidence="6">
    <location>
        <begin position="75"/>
        <end position="94"/>
    </location>
</feature>
<dbReference type="EMBL" id="JAVDWH010000001">
    <property type="protein sequence ID" value="MDR7085893.1"/>
    <property type="molecule type" value="Genomic_DNA"/>
</dbReference>
<comment type="caution">
    <text evidence="7">The sequence shown here is derived from an EMBL/GenBank/DDBJ whole genome shotgun (WGS) entry which is preliminary data.</text>
</comment>